<gene>
    <name evidence="1" type="ordered locus">Halxa_2917</name>
</gene>
<evidence type="ECO:0000313" key="2">
    <source>
        <dbReference type="Proteomes" id="UP000006794"/>
    </source>
</evidence>
<dbReference type="InterPro" id="IPR036388">
    <property type="entry name" value="WH-like_DNA-bd_sf"/>
</dbReference>
<organism evidence="1 2">
    <name type="scientific">Halopiger xanaduensis (strain DSM 18323 / JCM 14033 / SH-6)</name>
    <dbReference type="NCBI Taxonomy" id="797210"/>
    <lineage>
        <taxon>Archaea</taxon>
        <taxon>Methanobacteriati</taxon>
        <taxon>Methanobacteriota</taxon>
        <taxon>Stenosarchaea group</taxon>
        <taxon>Halobacteria</taxon>
        <taxon>Halobacteriales</taxon>
        <taxon>Natrialbaceae</taxon>
        <taxon>Halopiger</taxon>
    </lineage>
</organism>
<dbReference type="Gene3D" id="1.10.10.10">
    <property type="entry name" value="Winged helix-like DNA-binding domain superfamily/Winged helix DNA-binding domain"/>
    <property type="match status" value="1"/>
</dbReference>
<sequence>MVQRSKRVEGTVLNENDALVLDLFVSRGGEGIDLNRSNISSATGLTNGQVQHSTNKLANTGYLRDCGEDEAAGGGGSPPKQFRMTSSGYTLHARGDLQSLLSVVRGSGEQRAQIEETVWTLQSRVDRVEEMARRDVDTDAIREEVNDLAADVEYFYEWLDVAERYMKATRHLFEHELEADVDFEAAMEAASEGND</sequence>
<keyword evidence="2" id="KW-1185">Reference proteome</keyword>
<dbReference type="Proteomes" id="UP000006794">
    <property type="component" value="Chromosome"/>
</dbReference>
<dbReference type="GeneID" id="10797870"/>
<dbReference type="RefSeq" id="WP_013880423.1">
    <property type="nucleotide sequence ID" value="NC_015666.1"/>
</dbReference>
<dbReference type="AlphaFoldDB" id="F8D4R4"/>
<reference evidence="1 2" key="1">
    <citation type="journal article" date="2012" name="Stand. Genomic Sci.">
        <title>Complete genome sequence of Halopiger xanaduensis type strain (SH-6(T)).</title>
        <authorList>
            <person name="Anderson I."/>
            <person name="Tindall B.J."/>
            <person name="Rohde M."/>
            <person name="Lucas S."/>
            <person name="Han J."/>
            <person name="Lapidus A."/>
            <person name="Cheng J.F."/>
            <person name="Goodwin L."/>
            <person name="Pitluck S."/>
            <person name="Peters L."/>
            <person name="Pati A."/>
            <person name="Mikhailova N."/>
            <person name="Pagani I."/>
            <person name="Teshima H."/>
            <person name="Han C."/>
            <person name="Tapia R."/>
            <person name="Land M."/>
            <person name="Woyke T."/>
            <person name="Klenk H.P."/>
            <person name="Kyrpides N."/>
            <person name="Ivanova N."/>
        </authorList>
    </citation>
    <scope>NUCLEOTIDE SEQUENCE [LARGE SCALE GENOMIC DNA]</scope>
    <source>
        <strain evidence="2">DSM 18323 / JCM 14033 / SH-6</strain>
    </source>
</reference>
<dbReference type="EMBL" id="CP002839">
    <property type="protein sequence ID" value="AEH37533.1"/>
    <property type="molecule type" value="Genomic_DNA"/>
</dbReference>
<protein>
    <submittedName>
        <fullName evidence="1">Uncharacterized protein</fullName>
    </submittedName>
</protein>
<proteinExistence type="predicted"/>
<name>F8D4R4_HALXS</name>
<evidence type="ECO:0000313" key="1">
    <source>
        <dbReference type="EMBL" id="AEH37533.1"/>
    </source>
</evidence>
<dbReference type="KEGG" id="hxa:Halxa_2917"/>
<accession>F8D4R4</accession>
<dbReference type="HOGENOM" id="CLU_1393558_0_0_2"/>